<comment type="caution">
    <text evidence="3">The sequence shown here is derived from an EMBL/GenBank/DDBJ whole genome shotgun (WGS) entry which is preliminary data.</text>
</comment>
<proteinExistence type="predicted"/>
<dbReference type="PANTHER" id="PTHR43745:SF2">
    <property type="entry name" value="NITROREDUCTASE MJ1384-RELATED"/>
    <property type="match status" value="1"/>
</dbReference>
<evidence type="ECO:0000256" key="1">
    <source>
        <dbReference type="SAM" id="MobiDB-lite"/>
    </source>
</evidence>
<feature type="compositionally biased region" description="Low complexity" evidence="1">
    <location>
        <begin position="23"/>
        <end position="35"/>
    </location>
</feature>
<dbReference type="EMBL" id="BARV01006048">
    <property type="protein sequence ID" value="GAI07211.1"/>
    <property type="molecule type" value="Genomic_DNA"/>
</dbReference>
<dbReference type="Gene3D" id="3.40.109.10">
    <property type="entry name" value="NADH Oxidase"/>
    <property type="match status" value="1"/>
</dbReference>
<dbReference type="CDD" id="cd02142">
    <property type="entry name" value="McbC_SagB-like_oxidoreductase"/>
    <property type="match status" value="1"/>
</dbReference>
<dbReference type="InterPro" id="IPR000415">
    <property type="entry name" value="Nitroreductase-like"/>
</dbReference>
<dbReference type="PANTHER" id="PTHR43745">
    <property type="entry name" value="NITROREDUCTASE MJ1384-RELATED"/>
    <property type="match status" value="1"/>
</dbReference>
<protein>
    <recommendedName>
        <fullName evidence="2">Nitroreductase domain-containing protein</fullName>
    </recommendedName>
</protein>
<dbReference type="NCBIfam" id="TIGR03605">
    <property type="entry name" value="antibiot_sagB"/>
    <property type="match status" value="1"/>
</dbReference>
<evidence type="ECO:0000313" key="3">
    <source>
        <dbReference type="EMBL" id="GAI07211.1"/>
    </source>
</evidence>
<dbReference type="Pfam" id="PF00881">
    <property type="entry name" value="Nitroreductase"/>
    <property type="match status" value="1"/>
</dbReference>
<reference evidence="3" key="1">
    <citation type="journal article" date="2014" name="Front. Microbiol.">
        <title>High frequency of phylogenetically diverse reductive dehalogenase-homologous genes in deep subseafloor sedimentary metagenomes.</title>
        <authorList>
            <person name="Kawai M."/>
            <person name="Futagami T."/>
            <person name="Toyoda A."/>
            <person name="Takaki Y."/>
            <person name="Nishi S."/>
            <person name="Hori S."/>
            <person name="Arai W."/>
            <person name="Tsubouchi T."/>
            <person name="Morono Y."/>
            <person name="Uchiyama I."/>
            <person name="Ito T."/>
            <person name="Fujiyama A."/>
            <person name="Inagaki F."/>
            <person name="Takami H."/>
        </authorList>
    </citation>
    <scope>NUCLEOTIDE SEQUENCE</scope>
    <source>
        <strain evidence="3">Expedition CK06-06</strain>
    </source>
</reference>
<dbReference type="InterPro" id="IPR052544">
    <property type="entry name" value="Bacteriocin_Proc_Enz"/>
</dbReference>
<dbReference type="AlphaFoldDB" id="X1LMZ8"/>
<dbReference type="InterPro" id="IPR020051">
    <property type="entry name" value="SagB-type_dehydrogenase"/>
</dbReference>
<dbReference type="InterPro" id="IPR029479">
    <property type="entry name" value="Nitroreductase"/>
</dbReference>
<name>X1LMZ8_9ZZZZ</name>
<sequence>LVVSCLMVTALLLTSCAPAAVEGEAAPPEEVAPPLIEEEEAPPEEVAPPPVEEEAAPPEEAASPPIEEEAAPPEETAPPPIEEEEATPGSPGEVQLPEPSKDSDVSIEEALLKRRSIRTYTGEALTLQEVSQLLWAAQGTTSLRGFRTAPSAAALYPLETYIVVGDVENLSEGVYRYETRGHKLVRVLEGDYRPQLTRASLGQYFVEGGAAYIVFTAVYERTTLRAGDEGIKYVHMEVGHAAQNVYLQAVSLGLGTVVIGGFSGSRAQEILKLPENETPLYFMPVGRM</sequence>
<accession>X1LMZ8</accession>
<feature type="region of interest" description="Disordered" evidence="1">
    <location>
        <begin position="23"/>
        <end position="105"/>
    </location>
</feature>
<evidence type="ECO:0000259" key="2">
    <source>
        <dbReference type="Pfam" id="PF00881"/>
    </source>
</evidence>
<organism evidence="3">
    <name type="scientific">marine sediment metagenome</name>
    <dbReference type="NCBI Taxonomy" id="412755"/>
    <lineage>
        <taxon>unclassified sequences</taxon>
        <taxon>metagenomes</taxon>
        <taxon>ecological metagenomes</taxon>
    </lineage>
</organism>
<gene>
    <name evidence="3" type="ORF">S06H3_12350</name>
</gene>
<dbReference type="GO" id="GO:0016491">
    <property type="term" value="F:oxidoreductase activity"/>
    <property type="evidence" value="ECO:0007669"/>
    <property type="project" value="InterPro"/>
</dbReference>
<dbReference type="SUPFAM" id="SSF55469">
    <property type="entry name" value="FMN-dependent nitroreductase-like"/>
    <property type="match status" value="1"/>
</dbReference>
<feature type="domain" description="Nitroreductase" evidence="2">
    <location>
        <begin position="112"/>
        <end position="287"/>
    </location>
</feature>
<feature type="non-terminal residue" evidence="3">
    <location>
        <position position="1"/>
    </location>
</feature>